<feature type="binding site" evidence="8">
    <location>
        <position position="149"/>
    </location>
    <ligand>
        <name>NAD(+)</name>
        <dbReference type="ChEBI" id="CHEBI:57540"/>
    </ligand>
</feature>
<dbReference type="NCBIfam" id="NF003424">
    <property type="entry name" value="PRK04885.1"/>
    <property type="match status" value="1"/>
</dbReference>
<dbReference type="OrthoDB" id="9774737at2"/>
<dbReference type="GO" id="GO:0019674">
    <property type="term" value="P:NAD+ metabolic process"/>
    <property type="evidence" value="ECO:0007669"/>
    <property type="project" value="InterPro"/>
</dbReference>
<sequence length="273" mass="30733">MGISIISNATKHSLKKKRELEDLIRKKGLTLSEKNPDIVISIGGDGTLLAAFHRYVHQLNTIRFIGIHTGHLGFYTDWRDYELEELVDSLAADVDNSSVSYPLLDVQVNYTDQRESKHFLALNECTIRRVTGTMVGNVFIKGELFENFRGDGLSVSTPTGSTAYNKSIGGAVIHPQINALQLAEIASINNRVYRTLGSPLIIASNEWISIQLESHNDHVLSVDQLILSEENIKQIDYKIADERIHFASHRHTNFWSRVKDGFIEGTELKDELM</sequence>
<accession>A0A430B464</accession>
<dbReference type="GO" id="GO:0006741">
    <property type="term" value="P:NADP+ biosynthetic process"/>
    <property type="evidence" value="ECO:0007669"/>
    <property type="project" value="UniProtKB-UniRule"/>
</dbReference>
<evidence type="ECO:0000256" key="4">
    <source>
        <dbReference type="ARBA" id="ARBA00022840"/>
    </source>
</evidence>
<feature type="binding site" evidence="8">
    <location>
        <begin position="162"/>
        <end position="167"/>
    </location>
    <ligand>
        <name>NAD(+)</name>
        <dbReference type="ChEBI" id="CHEBI:57540"/>
    </ligand>
</feature>
<dbReference type="GO" id="GO:0046872">
    <property type="term" value="F:metal ion binding"/>
    <property type="evidence" value="ECO:0007669"/>
    <property type="project" value="UniProtKB-UniRule"/>
</dbReference>
<protein>
    <recommendedName>
        <fullName evidence="8">NAD kinase</fullName>
        <ecNumber evidence="8">2.7.1.23</ecNumber>
    </recommendedName>
    <alternativeName>
        <fullName evidence="8">ATP-dependent NAD kinase</fullName>
    </alternativeName>
</protein>
<evidence type="ECO:0000256" key="5">
    <source>
        <dbReference type="ARBA" id="ARBA00022857"/>
    </source>
</evidence>
<dbReference type="RefSeq" id="WP_126806749.1">
    <property type="nucleotide sequence ID" value="NZ_NGKA01000002.1"/>
</dbReference>
<dbReference type="Gene3D" id="3.40.50.10330">
    <property type="entry name" value="Probable inorganic polyphosphate/atp-NAD kinase, domain 1"/>
    <property type="match status" value="1"/>
</dbReference>
<comment type="similarity">
    <text evidence="8">Belongs to the NAD kinase family.</text>
</comment>
<comment type="cofactor">
    <cofactor evidence="8">
        <name>a divalent metal cation</name>
        <dbReference type="ChEBI" id="CHEBI:60240"/>
    </cofactor>
</comment>
<dbReference type="HAMAP" id="MF_00361">
    <property type="entry name" value="NAD_kinase"/>
    <property type="match status" value="1"/>
</dbReference>
<feature type="binding site" evidence="8">
    <location>
        <begin position="45"/>
        <end position="46"/>
    </location>
    <ligand>
        <name>NAD(+)</name>
        <dbReference type="ChEBI" id="CHEBI:57540"/>
    </ligand>
</feature>
<dbReference type="Pfam" id="PF01513">
    <property type="entry name" value="NAD_kinase"/>
    <property type="match status" value="1"/>
</dbReference>
<evidence type="ECO:0000313" key="9">
    <source>
        <dbReference type="EMBL" id="RSU15130.1"/>
    </source>
</evidence>
<dbReference type="GO" id="GO:0005737">
    <property type="term" value="C:cytoplasm"/>
    <property type="evidence" value="ECO:0007669"/>
    <property type="project" value="UniProtKB-SubCell"/>
</dbReference>
<keyword evidence="3 8" id="KW-0418">Kinase</keyword>
<evidence type="ECO:0000256" key="7">
    <source>
        <dbReference type="ARBA" id="ARBA00047925"/>
    </source>
</evidence>
<evidence type="ECO:0000313" key="10">
    <source>
        <dbReference type="Proteomes" id="UP000287605"/>
    </source>
</evidence>
<dbReference type="SUPFAM" id="SSF111331">
    <property type="entry name" value="NAD kinase/diacylglycerol kinase-like"/>
    <property type="match status" value="1"/>
</dbReference>
<dbReference type="InterPro" id="IPR002504">
    <property type="entry name" value="NADK"/>
</dbReference>
<keyword evidence="1 8" id="KW-0808">Transferase</keyword>
<keyword evidence="8" id="KW-0963">Cytoplasm</keyword>
<dbReference type="GO" id="GO:0005524">
    <property type="term" value="F:ATP binding"/>
    <property type="evidence" value="ECO:0007669"/>
    <property type="project" value="UniProtKB-KW"/>
</dbReference>
<organism evidence="9 10">
    <name type="scientific">Vagococcus elongatus</name>
    <dbReference type="NCBI Taxonomy" id="180344"/>
    <lineage>
        <taxon>Bacteria</taxon>
        <taxon>Bacillati</taxon>
        <taxon>Bacillota</taxon>
        <taxon>Bacilli</taxon>
        <taxon>Lactobacillales</taxon>
        <taxon>Enterococcaceae</taxon>
        <taxon>Vagococcus</taxon>
    </lineage>
</organism>
<dbReference type="Gene3D" id="2.60.200.30">
    <property type="entry name" value="Probable inorganic polyphosphate/atp-NAD kinase, domain 2"/>
    <property type="match status" value="1"/>
</dbReference>
<comment type="caution">
    <text evidence="9">The sequence shown here is derived from an EMBL/GenBank/DDBJ whole genome shotgun (WGS) entry which is preliminary data.</text>
</comment>
<dbReference type="GO" id="GO:0051287">
    <property type="term" value="F:NAD binding"/>
    <property type="evidence" value="ECO:0007669"/>
    <property type="project" value="UniProtKB-ARBA"/>
</dbReference>
<comment type="subcellular location">
    <subcellularLocation>
        <location evidence="8">Cytoplasm</location>
    </subcellularLocation>
</comment>
<evidence type="ECO:0000256" key="3">
    <source>
        <dbReference type="ARBA" id="ARBA00022777"/>
    </source>
</evidence>
<dbReference type="PANTHER" id="PTHR20275">
    <property type="entry name" value="NAD KINASE"/>
    <property type="match status" value="1"/>
</dbReference>
<comment type="caution">
    <text evidence="8">Lacks conserved residue(s) required for the propagation of feature annotation.</text>
</comment>
<dbReference type="InterPro" id="IPR016064">
    <property type="entry name" value="NAD/diacylglycerol_kinase_sf"/>
</dbReference>
<evidence type="ECO:0000256" key="6">
    <source>
        <dbReference type="ARBA" id="ARBA00023027"/>
    </source>
</evidence>
<dbReference type="Proteomes" id="UP000287605">
    <property type="component" value="Unassembled WGS sequence"/>
</dbReference>
<dbReference type="InterPro" id="IPR017437">
    <property type="entry name" value="ATP-NAD_kinase_PpnK-typ_C"/>
</dbReference>
<keyword evidence="10" id="KW-1185">Reference proteome</keyword>
<evidence type="ECO:0000256" key="8">
    <source>
        <dbReference type="HAMAP-Rule" id="MF_00361"/>
    </source>
</evidence>
<name>A0A430B464_9ENTE</name>
<reference evidence="9 10" key="1">
    <citation type="submission" date="2017-05" db="EMBL/GenBank/DDBJ databases">
        <title>Vagococcus spp. assemblies.</title>
        <authorList>
            <person name="Gulvik C.A."/>
        </authorList>
    </citation>
    <scope>NUCLEOTIDE SEQUENCE [LARGE SCALE GENOMIC DNA]</scope>
    <source>
        <strain evidence="9 10">CCUG 51432</strain>
    </source>
</reference>
<dbReference type="AlphaFoldDB" id="A0A430B464"/>
<dbReference type="PANTHER" id="PTHR20275:SF0">
    <property type="entry name" value="NAD KINASE"/>
    <property type="match status" value="1"/>
</dbReference>
<dbReference type="GO" id="GO:0003951">
    <property type="term" value="F:NAD+ kinase activity"/>
    <property type="evidence" value="ECO:0007669"/>
    <property type="project" value="UniProtKB-UniRule"/>
</dbReference>
<gene>
    <name evidence="8" type="primary">nadK</name>
    <name evidence="9" type="ORF">CBF29_02015</name>
</gene>
<dbReference type="EMBL" id="NGKA01000002">
    <property type="protein sequence ID" value="RSU15130.1"/>
    <property type="molecule type" value="Genomic_DNA"/>
</dbReference>
<feature type="binding site" evidence="8">
    <location>
        <position position="186"/>
    </location>
    <ligand>
        <name>NAD(+)</name>
        <dbReference type="ChEBI" id="CHEBI:57540"/>
    </ligand>
</feature>
<keyword evidence="4 8" id="KW-0067">ATP-binding</keyword>
<comment type="catalytic activity">
    <reaction evidence="7 8">
        <text>NAD(+) + ATP = ADP + NADP(+) + H(+)</text>
        <dbReference type="Rhea" id="RHEA:18629"/>
        <dbReference type="ChEBI" id="CHEBI:15378"/>
        <dbReference type="ChEBI" id="CHEBI:30616"/>
        <dbReference type="ChEBI" id="CHEBI:57540"/>
        <dbReference type="ChEBI" id="CHEBI:58349"/>
        <dbReference type="ChEBI" id="CHEBI:456216"/>
        <dbReference type="EC" id="2.7.1.23"/>
    </reaction>
</comment>
<dbReference type="EC" id="2.7.1.23" evidence="8"/>
<dbReference type="InterPro" id="IPR017438">
    <property type="entry name" value="ATP-NAD_kinase_N"/>
</dbReference>
<comment type="function">
    <text evidence="8">Involved in the regulation of the intracellular balance of NAD and NADP, and is a key enzyme in the biosynthesis of NADP. Catalyzes specifically the phosphorylation on 2'-hydroxyl of the adenosine moiety of NAD to yield NADP.</text>
</comment>
<dbReference type="Pfam" id="PF20143">
    <property type="entry name" value="NAD_kinase_C"/>
    <property type="match status" value="1"/>
</dbReference>
<feature type="active site" description="Proton acceptor" evidence="8">
    <location>
        <position position="45"/>
    </location>
</feature>
<keyword evidence="6 8" id="KW-0520">NAD</keyword>
<feature type="binding site" evidence="8">
    <location>
        <position position="151"/>
    </location>
    <ligand>
        <name>NAD(+)</name>
        <dbReference type="ChEBI" id="CHEBI:57540"/>
    </ligand>
</feature>
<proteinExistence type="inferred from homology"/>
<keyword evidence="2 8" id="KW-0547">Nucleotide-binding</keyword>
<keyword evidence="5 8" id="KW-0521">NADP</keyword>
<feature type="binding site" evidence="8">
    <location>
        <begin position="123"/>
        <end position="124"/>
    </location>
    <ligand>
        <name>NAD(+)</name>
        <dbReference type="ChEBI" id="CHEBI:57540"/>
    </ligand>
</feature>
<evidence type="ECO:0000256" key="1">
    <source>
        <dbReference type="ARBA" id="ARBA00022679"/>
    </source>
</evidence>
<evidence type="ECO:0000256" key="2">
    <source>
        <dbReference type="ARBA" id="ARBA00022741"/>
    </source>
</evidence>